<evidence type="ECO:0000259" key="3">
    <source>
        <dbReference type="Pfam" id="PF00125"/>
    </source>
</evidence>
<dbReference type="GO" id="GO:0000786">
    <property type="term" value="C:nucleosome"/>
    <property type="evidence" value="ECO:0007669"/>
    <property type="project" value="InterPro"/>
</dbReference>
<dbReference type="WBParaSite" id="PTRK_0001384400.1">
    <property type="protein sequence ID" value="PTRK_0001384400.1"/>
    <property type="gene ID" value="PTRK_0001384400"/>
</dbReference>
<dbReference type="STRING" id="131310.A0A0N4ZYH4"/>
<dbReference type="PROSITE" id="PS00959">
    <property type="entry name" value="HISTONE_H3_2"/>
    <property type="match status" value="1"/>
</dbReference>
<dbReference type="SMART" id="SM00428">
    <property type="entry name" value="H3"/>
    <property type="match status" value="1"/>
</dbReference>
<feature type="domain" description="Core Histone H2A/H2B/H3" evidence="3">
    <location>
        <begin position="310"/>
        <end position="386"/>
    </location>
</feature>
<protein>
    <submittedName>
        <fullName evidence="5">Histone domain-containing protein</fullName>
    </submittedName>
</protein>
<feature type="region of interest" description="Disordered" evidence="2">
    <location>
        <begin position="220"/>
        <end position="265"/>
    </location>
</feature>
<evidence type="ECO:0000313" key="5">
    <source>
        <dbReference type="WBParaSite" id="PTRK_0001384400.1"/>
    </source>
</evidence>
<evidence type="ECO:0000256" key="2">
    <source>
        <dbReference type="SAM" id="MobiDB-lite"/>
    </source>
</evidence>
<evidence type="ECO:0000313" key="4">
    <source>
        <dbReference type="Proteomes" id="UP000038045"/>
    </source>
</evidence>
<dbReference type="GO" id="GO:0030527">
    <property type="term" value="F:structural constituent of chromatin"/>
    <property type="evidence" value="ECO:0007669"/>
    <property type="project" value="InterPro"/>
</dbReference>
<feature type="compositionally biased region" description="Acidic residues" evidence="2">
    <location>
        <begin position="230"/>
        <end position="264"/>
    </location>
</feature>
<dbReference type="InterPro" id="IPR009072">
    <property type="entry name" value="Histone-fold"/>
</dbReference>
<dbReference type="PANTHER" id="PTHR45810">
    <property type="entry name" value="HISTONE H3.2"/>
    <property type="match status" value="1"/>
</dbReference>
<dbReference type="InterPro" id="IPR007125">
    <property type="entry name" value="H2A/H2B/H3"/>
</dbReference>
<dbReference type="SUPFAM" id="SSF47113">
    <property type="entry name" value="Histone-fold"/>
    <property type="match status" value="1"/>
</dbReference>
<comment type="similarity">
    <text evidence="1">Belongs to the histone H3 family.</text>
</comment>
<feature type="region of interest" description="Disordered" evidence="2">
    <location>
        <begin position="188"/>
        <end position="208"/>
    </location>
</feature>
<evidence type="ECO:0000256" key="1">
    <source>
        <dbReference type="ARBA" id="ARBA00010343"/>
    </source>
</evidence>
<accession>A0A0N4ZYH4</accession>
<organism evidence="4 5">
    <name type="scientific">Parastrongyloides trichosuri</name>
    <name type="common">Possum-specific nematode worm</name>
    <dbReference type="NCBI Taxonomy" id="131310"/>
    <lineage>
        <taxon>Eukaryota</taxon>
        <taxon>Metazoa</taxon>
        <taxon>Ecdysozoa</taxon>
        <taxon>Nematoda</taxon>
        <taxon>Chromadorea</taxon>
        <taxon>Rhabditida</taxon>
        <taxon>Tylenchina</taxon>
        <taxon>Panagrolaimomorpha</taxon>
        <taxon>Strongyloidoidea</taxon>
        <taxon>Strongyloididae</taxon>
        <taxon>Parastrongyloides</taxon>
    </lineage>
</organism>
<name>A0A0N4ZYH4_PARTI</name>
<proteinExistence type="inferred from homology"/>
<dbReference type="GO" id="GO:0003677">
    <property type="term" value="F:DNA binding"/>
    <property type="evidence" value="ECO:0007669"/>
    <property type="project" value="InterPro"/>
</dbReference>
<dbReference type="Gene3D" id="1.10.20.10">
    <property type="entry name" value="Histone, subunit A"/>
    <property type="match status" value="1"/>
</dbReference>
<dbReference type="AlphaFoldDB" id="A0A0N4ZYH4"/>
<keyword evidence="4" id="KW-1185">Reference proteome</keyword>
<sequence length="394" mass="44052">MKKSKFSSKSKDQYKAYGDNYIPSSILTQAVGYGYSQENNINVANQAQPAISYSSGPIIEEVESEDENVVIEELSTSMIGTNINDESDYLFASHLLETPLAKSGPIASTAKRPSHVNGGDDLINFFGNNLDVSAIVRESPILSQQSNRGVIHYNSNDSSVTFTNSKSNSNSARGVTFALSENKLKRRTPSPINALNKKSKATESNVRGSRINYNSLNVISRSRSRHDSESSVDSEDIDYVSDNDSSSDDDEDDSDDSKEDEDDYESLHLGESELMEVRNEVNQFHKDIIQKNLKFIKKLDKDQNIRGNNRFSSEGSLQIPRAPFNRLVKEIGQNLTGRDCRFGKQALEILQLVSENFIIESFEMGNIIRQTCQRETLYPRDMLAARTVASRVKK</sequence>
<dbReference type="Proteomes" id="UP000038045">
    <property type="component" value="Unplaced"/>
</dbReference>
<dbReference type="Pfam" id="PF00125">
    <property type="entry name" value="Histone"/>
    <property type="match status" value="1"/>
</dbReference>
<dbReference type="InterPro" id="IPR000164">
    <property type="entry name" value="Histone_H3/CENP-A"/>
</dbReference>
<dbReference type="GO" id="GO:0046982">
    <property type="term" value="F:protein heterodimerization activity"/>
    <property type="evidence" value="ECO:0007669"/>
    <property type="project" value="InterPro"/>
</dbReference>
<reference evidence="5" key="1">
    <citation type="submission" date="2017-02" db="UniProtKB">
        <authorList>
            <consortium name="WormBaseParasite"/>
        </authorList>
    </citation>
    <scope>IDENTIFICATION</scope>
</reference>